<sequence>MWLQVVSASPNMANGPAPFSDIGKQAKDLLTKDYNFDHKFTFLVPSPTGLGLTATGVKKDQIFIGDICTQYKNGNTTVDVKVDTYSKVSTKVTVNEIFSSTKAALSFDVPDHKSGKLDVQYLHNHAAINSSIGLNPAPLLEVAATLGDKNLVLGGEIGFDTASASFTRYNAGIGFNKADFSAALILITVQIYSFVYEYKVCTHAKRIYLYEKGSACGKYTLVVRMVSDVMFKSFACSLSAKVCSNVISRRSFKQIMDKGKALKASYIHSVNPLNGIVVAAEMTHRFSSYENSFTIGSSHAIDPYTRVKTRFSNNGKVAMLCQSEWRPKSLITVSAEYDTKAINASPKLGLALALKP</sequence>
<gene>
    <name evidence="1" type="ORF">RHMOL_Rhmol03G0290800</name>
</gene>
<keyword evidence="2" id="KW-1185">Reference proteome</keyword>
<accession>A0ACC0PLB5</accession>
<name>A0ACC0PLB5_RHOML</name>
<organism evidence="1 2">
    <name type="scientific">Rhododendron molle</name>
    <name type="common">Chinese azalea</name>
    <name type="synonym">Azalea mollis</name>
    <dbReference type="NCBI Taxonomy" id="49168"/>
    <lineage>
        <taxon>Eukaryota</taxon>
        <taxon>Viridiplantae</taxon>
        <taxon>Streptophyta</taxon>
        <taxon>Embryophyta</taxon>
        <taxon>Tracheophyta</taxon>
        <taxon>Spermatophyta</taxon>
        <taxon>Magnoliopsida</taxon>
        <taxon>eudicotyledons</taxon>
        <taxon>Gunneridae</taxon>
        <taxon>Pentapetalae</taxon>
        <taxon>asterids</taxon>
        <taxon>Ericales</taxon>
        <taxon>Ericaceae</taxon>
        <taxon>Ericoideae</taxon>
        <taxon>Rhodoreae</taxon>
        <taxon>Rhododendron</taxon>
    </lineage>
</organism>
<protein>
    <submittedName>
        <fullName evidence="1">Uncharacterized protein</fullName>
    </submittedName>
</protein>
<reference evidence="1" key="1">
    <citation type="submission" date="2022-02" db="EMBL/GenBank/DDBJ databases">
        <title>Plant Genome Project.</title>
        <authorList>
            <person name="Zhang R.-G."/>
        </authorList>
    </citation>
    <scope>NUCLEOTIDE SEQUENCE</scope>
    <source>
        <strain evidence="1">AT1</strain>
    </source>
</reference>
<dbReference type="Proteomes" id="UP001062846">
    <property type="component" value="Chromosome 3"/>
</dbReference>
<evidence type="ECO:0000313" key="1">
    <source>
        <dbReference type="EMBL" id="KAI8565817.1"/>
    </source>
</evidence>
<proteinExistence type="predicted"/>
<comment type="caution">
    <text evidence="1">The sequence shown here is derived from an EMBL/GenBank/DDBJ whole genome shotgun (WGS) entry which is preliminary data.</text>
</comment>
<dbReference type="EMBL" id="CM046390">
    <property type="protein sequence ID" value="KAI8565817.1"/>
    <property type="molecule type" value="Genomic_DNA"/>
</dbReference>
<evidence type="ECO:0000313" key="2">
    <source>
        <dbReference type="Proteomes" id="UP001062846"/>
    </source>
</evidence>